<dbReference type="EMBL" id="JABBWM010000065">
    <property type="protein sequence ID" value="KAG2097559.1"/>
    <property type="molecule type" value="Genomic_DNA"/>
</dbReference>
<dbReference type="GO" id="GO:0005524">
    <property type="term" value="F:ATP binding"/>
    <property type="evidence" value="ECO:0007669"/>
    <property type="project" value="InterPro"/>
</dbReference>
<evidence type="ECO:0000256" key="1">
    <source>
        <dbReference type="SAM" id="MobiDB-lite"/>
    </source>
</evidence>
<dbReference type="Gene3D" id="3.40.50.300">
    <property type="entry name" value="P-loop containing nucleotide triphosphate hydrolases"/>
    <property type="match status" value="1"/>
</dbReference>
<dbReference type="Pfam" id="PF22942">
    <property type="entry name" value="DUF7025"/>
    <property type="match status" value="1"/>
</dbReference>
<dbReference type="Pfam" id="PF00004">
    <property type="entry name" value="AAA"/>
    <property type="match status" value="1"/>
</dbReference>
<dbReference type="GO" id="GO:0016887">
    <property type="term" value="F:ATP hydrolysis activity"/>
    <property type="evidence" value="ECO:0007669"/>
    <property type="project" value="InterPro"/>
</dbReference>
<dbReference type="SUPFAM" id="SSF52540">
    <property type="entry name" value="P-loop containing nucleoside triphosphate hydrolases"/>
    <property type="match status" value="1"/>
</dbReference>
<dbReference type="InterPro" id="IPR054289">
    <property type="entry name" value="DUF7025"/>
</dbReference>
<dbReference type="RefSeq" id="XP_041288593.1">
    <property type="nucleotide sequence ID" value="XM_041438526.1"/>
</dbReference>
<name>A0A9P7JPP3_9AGAM</name>
<evidence type="ECO:0000259" key="2">
    <source>
        <dbReference type="Pfam" id="PF00004"/>
    </source>
</evidence>
<keyword evidence="5" id="KW-1185">Reference proteome</keyword>
<dbReference type="Proteomes" id="UP000823399">
    <property type="component" value="Unassembled WGS sequence"/>
</dbReference>
<accession>A0A9P7JPP3</accession>
<organism evidence="4 5">
    <name type="scientific">Suillus discolor</name>
    <dbReference type="NCBI Taxonomy" id="1912936"/>
    <lineage>
        <taxon>Eukaryota</taxon>
        <taxon>Fungi</taxon>
        <taxon>Dikarya</taxon>
        <taxon>Basidiomycota</taxon>
        <taxon>Agaricomycotina</taxon>
        <taxon>Agaricomycetes</taxon>
        <taxon>Agaricomycetidae</taxon>
        <taxon>Boletales</taxon>
        <taxon>Suillineae</taxon>
        <taxon>Suillaceae</taxon>
        <taxon>Suillus</taxon>
    </lineage>
</organism>
<feature type="compositionally biased region" description="Low complexity" evidence="1">
    <location>
        <begin position="1"/>
        <end position="17"/>
    </location>
</feature>
<dbReference type="InterPro" id="IPR027417">
    <property type="entry name" value="P-loop_NTPase"/>
</dbReference>
<feature type="region of interest" description="Disordered" evidence="1">
    <location>
        <begin position="1"/>
        <end position="22"/>
    </location>
</feature>
<evidence type="ECO:0000259" key="3">
    <source>
        <dbReference type="Pfam" id="PF22942"/>
    </source>
</evidence>
<dbReference type="OrthoDB" id="10042665at2759"/>
<dbReference type="GeneID" id="64700785"/>
<feature type="domain" description="DUF7025" evidence="3">
    <location>
        <begin position="289"/>
        <end position="387"/>
    </location>
</feature>
<protein>
    <recommendedName>
        <fullName evidence="6">ATPase AAA-type core domain-containing protein</fullName>
    </recommendedName>
</protein>
<dbReference type="AlphaFoldDB" id="A0A9P7JPP3"/>
<dbReference type="PANTHER" id="PTHR46411">
    <property type="entry name" value="FAMILY ATPASE, PUTATIVE-RELATED"/>
    <property type="match status" value="1"/>
</dbReference>
<evidence type="ECO:0000313" key="4">
    <source>
        <dbReference type="EMBL" id="KAG2097559.1"/>
    </source>
</evidence>
<reference evidence="4" key="1">
    <citation type="journal article" date="2020" name="New Phytol.">
        <title>Comparative genomics reveals dynamic genome evolution in host specialist ectomycorrhizal fungi.</title>
        <authorList>
            <person name="Lofgren L.A."/>
            <person name="Nguyen N.H."/>
            <person name="Vilgalys R."/>
            <person name="Ruytinx J."/>
            <person name="Liao H.L."/>
            <person name="Branco S."/>
            <person name="Kuo A."/>
            <person name="LaButti K."/>
            <person name="Lipzen A."/>
            <person name="Andreopoulos W."/>
            <person name="Pangilinan J."/>
            <person name="Riley R."/>
            <person name="Hundley H."/>
            <person name="Na H."/>
            <person name="Barry K."/>
            <person name="Grigoriev I.V."/>
            <person name="Stajich J.E."/>
            <person name="Kennedy P.G."/>
        </authorList>
    </citation>
    <scope>NUCLEOTIDE SEQUENCE</scope>
    <source>
        <strain evidence="4">FC423</strain>
    </source>
</reference>
<evidence type="ECO:0000313" key="5">
    <source>
        <dbReference type="Proteomes" id="UP000823399"/>
    </source>
</evidence>
<proteinExistence type="predicted"/>
<evidence type="ECO:0008006" key="6">
    <source>
        <dbReference type="Google" id="ProtNLM"/>
    </source>
</evidence>
<comment type="caution">
    <text evidence="4">The sequence shown here is derived from an EMBL/GenBank/DDBJ whole genome shotgun (WGS) entry which is preliminary data.</text>
</comment>
<dbReference type="InterPro" id="IPR003959">
    <property type="entry name" value="ATPase_AAA_core"/>
</dbReference>
<sequence>MCPVVVPVPSRSPSSSSFMLDGDTVPLPEGVPNRDWEGFFRQQATVQSDSDDEHIPEPLLTPYPYLVTPYPSSVEHIISHHPPPTPDSPFIPEPPQGPWDGWIPALNSPVYQHRQHQYISQSYSEEGGDHFVRRWQKWDQYGKLWVPDRHRFRSPSPISILGIEDYFYLNVRSMNEGGKKSLVFSDFSPILDSFLHTVFVDIDHDEILEYPIHRLSQKMKVLRSRLDDAYTFLDTEQLPGDLVTKAEVFGFNASTGCEGAAEFVDVLVTHLEKLLEVVETESKQTVKQLEELLSNNEISFELLEYYYEEGERYIFNDGLLQNSLDVERPIILVVLKSARFRDDRQALLVKLEHLEWDGVRFEKRTMSLDLFAFQGTRAFSSLFLQPVTDEALAKVTERGRLYLSYSRVCCAEYYDDTPMRSVFSGNSTPRTRRVMVDPVGFYRALQGYNPNLRVSLPDDAQEHIARLPYWIGGYDLEVNQWRIFSIWDLKPVKYDQEAWSKLIMDEDTKDLIRALVDNAGCSVGGLKPAQFNKGQTILLKGPPGTGRMTTVHAVCNLLKRPLLTINITSHDFLYDLMNLVLDISLRVSFAATWNAVIVVKDADRFLESKDQGHRDRVRTVLRQFESDDCISFWVSGACDEELLTQFSAVVELPELNTAARRRLWLGHFGLNDPAAIIWNSERTLIGSSFVDQKEMDHSLLLRDVEKLSRHQLDGKMIDNIVRSARALAASNGEHLSVHHIKVVMKAQRLDNLPLWRKLTRILTRPAKVLHM</sequence>
<feature type="domain" description="ATPase AAA-type core" evidence="2">
    <location>
        <begin position="537"/>
        <end position="622"/>
    </location>
</feature>
<gene>
    <name evidence="4" type="ORF">F5147DRAFT_715140</name>
</gene>
<dbReference type="PANTHER" id="PTHR46411:SF2">
    <property type="entry name" value="AAA+ ATPASE DOMAIN-CONTAINING PROTEIN"/>
    <property type="match status" value="1"/>
</dbReference>